<evidence type="ECO:0000256" key="8">
    <source>
        <dbReference type="ARBA" id="ARBA00022857"/>
    </source>
</evidence>
<dbReference type="PROSITE" id="PS51383">
    <property type="entry name" value="YJEF_C_3"/>
    <property type="match status" value="1"/>
</dbReference>
<evidence type="ECO:0000256" key="14">
    <source>
        <dbReference type="ARBA" id="ARBA00025153"/>
    </source>
</evidence>
<dbReference type="InterPro" id="IPR017953">
    <property type="entry name" value="Carbohydrate_kinase_pred_CS"/>
</dbReference>
<dbReference type="InterPro" id="IPR036652">
    <property type="entry name" value="YjeF_N_dom_sf"/>
</dbReference>
<evidence type="ECO:0000256" key="19">
    <source>
        <dbReference type="PIRNR" id="PIRNR017184"/>
    </source>
</evidence>
<dbReference type="PIRSF" id="PIRSF017184">
    <property type="entry name" value="Nnr"/>
    <property type="match status" value="1"/>
</dbReference>
<comment type="cofactor">
    <cofactor evidence="17">
        <name>Mg(2+)</name>
        <dbReference type="ChEBI" id="CHEBI:18420"/>
    </cofactor>
</comment>
<evidence type="ECO:0000256" key="15">
    <source>
        <dbReference type="ARBA" id="ARBA00048238"/>
    </source>
</evidence>
<evidence type="ECO:0000313" key="23">
    <source>
        <dbReference type="Proteomes" id="UP000281985"/>
    </source>
</evidence>
<comment type="similarity">
    <text evidence="3 19">In the N-terminal section; belongs to the NnrE/AIBP family.</text>
</comment>
<feature type="binding site" evidence="18">
    <location>
        <position position="163"/>
    </location>
    <ligand>
        <name>K(+)</name>
        <dbReference type="ChEBI" id="CHEBI:29103"/>
    </ligand>
</feature>
<keyword evidence="12 17" id="KW-0456">Lyase</keyword>
<comment type="similarity">
    <text evidence="17">Belongs to the NnrD/CARKD family.</text>
</comment>
<dbReference type="HAMAP" id="MF_01965">
    <property type="entry name" value="NADHX_dehydratase"/>
    <property type="match status" value="1"/>
</dbReference>
<feature type="binding site" evidence="17">
    <location>
        <position position="327"/>
    </location>
    <ligand>
        <name>(6S)-NADPHX</name>
        <dbReference type="ChEBI" id="CHEBI:64076"/>
    </ligand>
</feature>
<comment type="catalytic activity">
    <reaction evidence="1 18 19">
        <text>(6R)-NADHX = (6S)-NADHX</text>
        <dbReference type="Rhea" id="RHEA:32215"/>
        <dbReference type="ChEBI" id="CHEBI:64074"/>
        <dbReference type="ChEBI" id="CHEBI:64075"/>
        <dbReference type="EC" id="5.1.99.6"/>
    </reaction>
</comment>
<feature type="binding site" evidence="18">
    <location>
        <position position="160"/>
    </location>
    <ligand>
        <name>(6S)-NADPHX</name>
        <dbReference type="ChEBI" id="CHEBI:64076"/>
    </ligand>
</feature>
<protein>
    <recommendedName>
        <fullName evidence="19">Bifunctional NAD(P)H-hydrate repair enzyme</fullName>
    </recommendedName>
    <alternativeName>
        <fullName evidence="19">Nicotinamide nucleotide repair protein</fullName>
    </alternativeName>
    <domain>
        <recommendedName>
            <fullName evidence="19">ADP-dependent (S)-NAD(P)H-hydrate dehydratase</fullName>
            <ecNumber evidence="19">4.2.1.136</ecNumber>
        </recommendedName>
        <alternativeName>
            <fullName evidence="19">ADP-dependent NAD(P)HX dehydratase</fullName>
        </alternativeName>
    </domain>
    <domain>
        <recommendedName>
            <fullName evidence="19">NAD(P)H-hydrate epimerase</fullName>
            <ecNumber evidence="19">5.1.99.6</ecNumber>
        </recommendedName>
    </domain>
</protein>
<evidence type="ECO:0000256" key="12">
    <source>
        <dbReference type="ARBA" id="ARBA00023239"/>
    </source>
</evidence>
<comment type="cofactor">
    <cofactor evidence="18 19">
        <name>K(+)</name>
        <dbReference type="ChEBI" id="CHEBI:29103"/>
    </cofactor>
    <text evidence="18 19">Binds 1 potassium ion per subunit.</text>
</comment>
<keyword evidence="9 18" id="KW-0630">Potassium</keyword>
<dbReference type="NCBIfam" id="TIGR00197">
    <property type="entry name" value="yjeF_nterm"/>
    <property type="match status" value="1"/>
</dbReference>
<dbReference type="InterPro" id="IPR030677">
    <property type="entry name" value="Nnr"/>
</dbReference>
<comment type="similarity">
    <text evidence="18">Belongs to the NnrE/AIBP family.</text>
</comment>
<dbReference type="EC" id="5.1.99.6" evidence="19"/>
<proteinExistence type="inferred from homology"/>
<keyword evidence="8 17" id="KW-0521">NADP</keyword>
<evidence type="ECO:0000256" key="13">
    <source>
        <dbReference type="ARBA" id="ARBA00023268"/>
    </source>
</evidence>
<comment type="catalytic activity">
    <reaction evidence="15 17 19">
        <text>(6S)-NADHX + ADP = AMP + phosphate + NADH + H(+)</text>
        <dbReference type="Rhea" id="RHEA:32223"/>
        <dbReference type="ChEBI" id="CHEBI:15378"/>
        <dbReference type="ChEBI" id="CHEBI:43474"/>
        <dbReference type="ChEBI" id="CHEBI:57945"/>
        <dbReference type="ChEBI" id="CHEBI:64074"/>
        <dbReference type="ChEBI" id="CHEBI:456215"/>
        <dbReference type="ChEBI" id="CHEBI:456216"/>
        <dbReference type="EC" id="4.2.1.136"/>
    </reaction>
</comment>
<comment type="function">
    <text evidence="18">Catalyzes the epimerization of the S- and R-forms of NAD(P)HX, a damaged form of NAD(P)H that is a result of enzymatic or heat-dependent hydration. This is a prerequisite for the S-specific NAD(P)H-hydrate dehydratase to allow the repair of both epimers of NAD(P)HX.</text>
</comment>
<dbReference type="OrthoDB" id="9806925at2"/>
<comment type="catalytic activity">
    <reaction evidence="2 18 19">
        <text>(6R)-NADPHX = (6S)-NADPHX</text>
        <dbReference type="Rhea" id="RHEA:32227"/>
        <dbReference type="ChEBI" id="CHEBI:64076"/>
        <dbReference type="ChEBI" id="CHEBI:64077"/>
        <dbReference type="EC" id="5.1.99.6"/>
    </reaction>
</comment>
<dbReference type="GO" id="GO:0005524">
    <property type="term" value="F:ATP binding"/>
    <property type="evidence" value="ECO:0007669"/>
    <property type="project" value="UniProtKB-UniRule"/>
</dbReference>
<feature type="binding site" evidence="17">
    <location>
        <position position="442"/>
    </location>
    <ligand>
        <name>(6S)-NADPHX</name>
        <dbReference type="ChEBI" id="CHEBI:64076"/>
    </ligand>
</feature>
<dbReference type="GO" id="GO:0110051">
    <property type="term" value="P:metabolite repair"/>
    <property type="evidence" value="ECO:0007669"/>
    <property type="project" value="TreeGrafter"/>
</dbReference>
<dbReference type="Pfam" id="PF03853">
    <property type="entry name" value="YjeF_N"/>
    <property type="match status" value="1"/>
</dbReference>
<accession>A0A3M0GHK5</accession>
<dbReference type="InterPro" id="IPR004443">
    <property type="entry name" value="YjeF_N_dom"/>
</dbReference>
<dbReference type="GO" id="GO:0052855">
    <property type="term" value="F:ADP-dependent NAD(P)H-hydrate dehydratase activity"/>
    <property type="evidence" value="ECO:0007669"/>
    <property type="project" value="UniProtKB-UniRule"/>
</dbReference>
<dbReference type="Pfam" id="PF01256">
    <property type="entry name" value="Carb_kinase"/>
    <property type="match status" value="1"/>
</dbReference>
<evidence type="ECO:0000256" key="18">
    <source>
        <dbReference type="HAMAP-Rule" id="MF_01966"/>
    </source>
</evidence>
<dbReference type="GO" id="GO:0052856">
    <property type="term" value="F:NAD(P)HX epimerase activity"/>
    <property type="evidence" value="ECO:0007669"/>
    <property type="project" value="UniProtKB-UniRule"/>
</dbReference>
<dbReference type="InterPro" id="IPR000631">
    <property type="entry name" value="CARKD"/>
</dbReference>
<evidence type="ECO:0000313" key="22">
    <source>
        <dbReference type="EMBL" id="RMB64057.1"/>
    </source>
</evidence>
<evidence type="ECO:0000256" key="4">
    <source>
        <dbReference type="ARBA" id="ARBA00009524"/>
    </source>
</evidence>
<dbReference type="PROSITE" id="PS51385">
    <property type="entry name" value="YJEF_N"/>
    <property type="match status" value="1"/>
</dbReference>
<evidence type="ECO:0000256" key="17">
    <source>
        <dbReference type="HAMAP-Rule" id="MF_01965"/>
    </source>
</evidence>
<keyword evidence="23" id="KW-1185">Reference proteome</keyword>
<evidence type="ECO:0000256" key="2">
    <source>
        <dbReference type="ARBA" id="ARBA00000909"/>
    </source>
</evidence>
<dbReference type="HAMAP" id="MF_01966">
    <property type="entry name" value="NADHX_epimerase"/>
    <property type="match status" value="1"/>
</dbReference>
<organism evidence="22 23">
    <name type="scientific">Dokdonia sinensis</name>
    <dbReference type="NCBI Taxonomy" id="2479847"/>
    <lineage>
        <taxon>Bacteria</taxon>
        <taxon>Pseudomonadati</taxon>
        <taxon>Bacteroidota</taxon>
        <taxon>Flavobacteriia</taxon>
        <taxon>Flavobacteriales</taxon>
        <taxon>Flavobacteriaceae</taxon>
        <taxon>Dokdonia</taxon>
    </lineage>
</organism>
<evidence type="ECO:0000256" key="5">
    <source>
        <dbReference type="ARBA" id="ARBA00022723"/>
    </source>
</evidence>
<keyword evidence="7 17" id="KW-0067">ATP-binding</keyword>
<evidence type="ECO:0000256" key="7">
    <source>
        <dbReference type="ARBA" id="ARBA00022840"/>
    </source>
</evidence>
<evidence type="ECO:0000256" key="3">
    <source>
        <dbReference type="ARBA" id="ARBA00006001"/>
    </source>
</evidence>
<dbReference type="SUPFAM" id="SSF53613">
    <property type="entry name" value="Ribokinase-like"/>
    <property type="match status" value="1"/>
</dbReference>
<comment type="caution">
    <text evidence="18">Lacks conserved residue(s) required for the propagation of feature annotation.</text>
</comment>
<feature type="binding site" evidence="17">
    <location>
        <position position="441"/>
    </location>
    <ligand>
        <name>AMP</name>
        <dbReference type="ChEBI" id="CHEBI:456215"/>
    </ligand>
</feature>
<comment type="similarity">
    <text evidence="4 19">In the C-terminal section; belongs to the NnrD/CARKD family.</text>
</comment>
<feature type="binding site" evidence="18">
    <location>
        <begin position="131"/>
        <end position="137"/>
    </location>
    <ligand>
        <name>(6S)-NADPHX</name>
        <dbReference type="ChEBI" id="CHEBI:64076"/>
    </ligand>
</feature>
<gene>
    <name evidence="18" type="primary">nnrE</name>
    <name evidence="17" type="synonym">nnrD</name>
    <name evidence="22" type="ORF">EAX61_01370</name>
</gene>
<dbReference type="Proteomes" id="UP000281985">
    <property type="component" value="Unassembled WGS sequence"/>
</dbReference>
<dbReference type="SUPFAM" id="SSF64153">
    <property type="entry name" value="YjeF N-terminal domain-like"/>
    <property type="match status" value="1"/>
</dbReference>
<dbReference type="CDD" id="cd01171">
    <property type="entry name" value="YXKO-related"/>
    <property type="match status" value="1"/>
</dbReference>
<feature type="domain" description="YjeF N-terminal" evidence="21">
    <location>
        <begin position="9"/>
        <end position="218"/>
    </location>
</feature>
<evidence type="ECO:0000256" key="10">
    <source>
        <dbReference type="ARBA" id="ARBA00023027"/>
    </source>
</evidence>
<dbReference type="InterPro" id="IPR029056">
    <property type="entry name" value="Ribokinase-like"/>
</dbReference>
<keyword evidence="6 17" id="KW-0547">Nucleotide-binding</keyword>
<feature type="domain" description="YjeF C-terminal" evidence="20">
    <location>
        <begin position="228"/>
        <end position="501"/>
    </location>
</feature>
<feature type="binding site" evidence="18">
    <location>
        <begin position="58"/>
        <end position="62"/>
    </location>
    <ligand>
        <name>(6S)-NADPHX</name>
        <dbReference type="ChEBI" id="CHEBI:64076"/>
    </ligand>
</feature>
<keyword evidence="13" id="KW-0511">Multifunctional enzyme</keyword>
<evidence type="ECO:0000259" key="20">
    <source>
        <dbReference type="PROSITE" id="PS51383"/>
    </source>
</evidence>
<evidence type="ECO:0000259" key="21">
    <source>
        <dbReference type="PROSITE" id="PS51385"/>
    </source>
</evidence>
<dbReference type="PANTHER" id="PTHR12592">
    <property type="entry name" value="ATP-DEPENDENT (S)-NAD(P)H-HYDRATE DEHYDRATASE FAMILY MEMBER"/>
    <property type="match status" value="1"/>
</dbReference>
<evidence type="ECO:0000256" key="9">
    <source>
        <dbReference type="ARBA" id="ARBA00022958"/>
    </source>
</evidence>
<dbReference type="PANTHER" id="PTHR12592:SF0">
    <property type="entry name" value="ATP-DEPENDENT (S)-NAD(P)H-HYDRATE DEHYDRATASE"/>
    <property type="match status" value="1"/>
</dbReference>
<keyword evidence="10 17" id="KW-0520">NAD</keyword>
<feature type="binding site" evidence="17">
    <location>
        <position position="378"/>
    </location>
    <ligand>
        <name>(6S)-NADPHX</name>
        <dbReference type="ChEBI" id="CHEBI:64076"/>
    </ligand>
</feature>
<dbReference type="Gene3D" id="3.40.50.10260">
    <property type="entry name" value="YjeF N-terminal domain"/>
    <property type="match status" value="1"/>
</dbReference>
<dbReference type="PROSITE" id="PS01050">
    <property type="entry name" value="YJEF_C_2"/>
    <property type="match status" value="1"/>
</dbReference>
<dbReference type="EMBL" id="REFV01000001">
    <property type="protein sequence ID" value="RMB64057.1"/>
    <property type="molecule type" value="Genomic_DNA"/>
</dbReference>
<dbReference type="Gene3D" id="3.40.1190.20">
    <property type="match status" value="1"/>
</dbReference>
<evidence type="ECO:0000256" key="16">
    <source>
        <dbReference type="ARBA" id="ARBA00049209"/>
    </source>
</evidence>
<comment type="function">
    <text evidence="17">Catalyzes the dehydration of the S-form of NAD(P)HX at the expense of ADP, which is converted to AMP. Together with NAD(P)HX epimerase, which catalyzes the epimerization of the S- and R-forms, the enzyme allows the repair of both epimers of NAD(P)HX, a damaged form of NAD(P)H that is a result of enzymatic or heat-dependent hydration.</text>
</comment>
<comment type="subunit">
    <text evidence="17">Homotetramer.</text>
</comment>
<comment type="catalytic activity">
    <reaction evidence="16 17 19">
        <text>(6S)-NADPHX + ADP = AMP + phosphate + NADPH + H(+)</text>
        <dbReference type="Rhea" id="RHEA:32235"/>
        <dbReference type="ChEBI" id="CHEBI:15378"/>
        <dbReference type="ChEBI" id="CHEBI:43474"/>
        <dbReference type="ChEBI" id="CHEBI:57783"/>
        <dbReference type="ChEBI" id="CHEBI:64076"/>
        <dbReference type="ChEBI" id="CHEBI:456215"/>
        <dbReference type="ChEBI" id="CHEBI:456216"/>
        <dbReference type="EC" id="4.2.1.136"/>
    </reaction>
</comment>
<dbReference type="GO" id="GO:0046872">
    <property type="term" value="F:metal ion binding"/>
    <property type="evidence" value="ECO:0007669"/>
    <property type="project" value="UniProtKB-UniRule"/>
</dbReference>
<feature type="binding site" evidence="18">
    <location>
        <position position="59"/>
    </location>
    <ligand>
        <name>K(+)</name>
        <dbReference type="ChEBI" id="CHEBI:29103"/>
    </ligand>
</feature>
<feature type="binding site" evidence="17">
    <location>
        <begin position="413"/>
        <end position="417"/>
    </location>
    <ligand>
        <name>AMP</name>
        <dbReference type="ChEBI" id="CHEBI:456215"/>
    </ligand>
</feature>
<evidence type="ECO:0000256" key="1">
    <source>
        <dbReference type="ARBA" id="ARBA00000013"/>
    </source>
</evidence>
<feature type="binding site" evidence="17">
    <location>
        <position position="263"/>
    </location>
    <ligand>
        <name>(6S)-NADPHX</name>
        <dbReference type="ChEBI" id="CHEBI:64076"/>
    </ligand>
</feature>
<sequence>MKIYSPKQIYEADKATIAKEGIPSYNLMERAGGYIYEWMHKRLQGQQVPIKVFCGIGNNGGDGLVVARLLLKNGYNVDAYIVNCSDKRSPDFLKAYDELKSASKKWPELIKKEEDFPAITPNDIVVDAIFGIGLNRCPEDWVKKLFVKINDSKAYVLSIDMPSGMYADRGLQKDDVIIHSAFVLSFQSPKLAFFLPETGKYITMWDVLDIGLDPEFLANTETDTVLIDKPDIQRIYRQRPQFTHKGMYGHSLIIGGSYGKMGAIILAAKAALRAGSGLVTAYVPQIGVPILQTAIPEVMVETDNFNGKVFEEIDFQTEANAIAIGPGMGTDEKTVDAMSAFLKAQKAPIVIDADALNILAKRPSLMEQVPDLSILTPHPGELERLIGKWDDDFDKLEKTAKFAKKHNIIIVIKGAHTITVYDYKLHINTTGNPGLSTAGTGDVLTGVITGLLAQGYHPMEAALMGVYHHGLAADIAINQYAVEGLIASDVTAFLGRAYMDLFAKPEHEQQQ</sequence>
<dbReference type="GO" id="GO:0046496">
    <property type="term" value="P:nicotinamide nucleotide metabolic process"/>
    <property type="evidence" value="ECO:0007669"/>
    <property type="project" value="UniProtKB-UniRule"/>
</dbReference>
<dbReference type="EC" id="4.2.1.136" evidence="19"/>
<evidence type="ECO:0000256" key="6">
    <source>
        <dbReference type="ARBA" id="ARBA00022741"/>
    </source>
</evidence>
<reference evidence="22 23" key="1">
    <citation type="submission" date="2018-10" db="EMBL/GenBank/DDBJ databases">
        <title>Dokdonia luteus sp. nov., isolated from sea water.</title>
        <authorList>
            <person name="Zhou L.Y."/>
            <person name="Du Z.J."/>
        </authorList>
    </citation>
    <scope>NUCLEOTIDE SEQUENCE [LARGE SCALE GENOMIC DNA]</scope>
    <source>
        <strain evidence="22 23">SH27</strain>
    </source>
</reference>
<dbReference type="NCBIfam" id="TIGR00196">
    <property type="entry name" value="yjeF_cterm"/>
    <property type="match status" value="1"/>
</dbReference>
<keyword evidence="5 18" id="KW-0479">Metal-binding</keyword>
<comment type="caution">
    <text evidence="22">The sequence shown here is derived from an EMBL/GenBank/DDBJ whole genome shotgun (WGS) entry which is preliminary data.</text>
</comment>
<feature type="binding site" evidence="18">
    <location>
        <position position="127"/>
    </location>
    <ligand>
        <name>K(+)</name>
        <dbReference type="ChEBI" id="CHEBI:29103"/>
    </ligand>
</feature>
<name>A0A3M0GHK5_9FLAO</name>
<comment type="function">
    <text evidence="14 19">Bifunctional enzyme that catalyzes the epimerization of the S- and R-forms of NAD(P)HX and the dehydration of the S-form of NAD(P)HX at the expense of ADP, which is converted to AMP. This allows the repair of both epimers of NAD(P)HX, a damaged form of NAD(P)H that is a result of enzymatic or heat-dependent hydration.</text>
</comment>
<evidence type="ECO:0000256" key="11">
    <source>
        <dbReference type="ARBA" id="ARBA00023235"/>
    </source>
</evidence>
<dbReference type="AlphaFoldDB" id="A0A3M0GHK5"/>
<keyword evidence="11 18" id="KW-0413">Isomerase</keyword>